<comment type="caution">
    <text evidence="2">The sequence shown here is derived from an EMBL/GenBank/DDBJ whole genome shotgun (WGS) entry which is preliminary data.</text>
</comment>
<evidence type="ECO:0000256" key="1">
    <source>
        <dbReference type="SAM" id="Phobius"/>
    </source>
</evidence>
<keyword evidence="1" id="KW-0812">Transmembrane</keyword>
<sequence>MAVAPLFFNIISPPPGNKFLSELLFSRPSFILFKSNPLCLSLLLYLPLVSMVTSLSAPYTIYLFLHFPLCLSHSVLIFLILLSSLPPFLLLYPTPSSLWLLSLFTFICLSPFSPLQVCHSIMLVLVLTYRREEKVFFFIGFPVNSAFLIISNLSNPHSFNAIESCIKPSQGECECMCEMESIGAGGCSLSLS</sequence>
<accession>A0ABV0R7J3</accession>
<evidence type="ECO:0000313" key="2">
    <source>
        <dbReference type="EMBL" id="MEQ2204011.1"/>
    </source>
</evidence>
<dbReference type="EMBL" id="JAHRIN010035330">
    <property type="protein sequence ID" value="MEQ2204011.1"/>
    <property type="molecule type" value="Genomic_DNA"/>
</dbReference>
<keyword evidence="3" id="KW-1185">Reference proteome</keyword>
<feature type="transmembrane region" description="Helical" evidence="1">
    <location>
        <begin position="42"/>
        <end position="64"/>
    </location>
</feature>
<feature type="transmembrane region" description="Helical" evidence="1">
    <location>
        <begin position="71"/>
        <end position="92"/>
    </location>
</feature>
<dbReference type="Proteomes" id="UP001434883">
    <property type="component" value="Unassembled WGS sequence"/>
</dbReference>
<evidence type="ECO:0000313" key="3">
    <source>
        <dbReference type="Proteomes" id="UP001434883"/>
    </source>
</evidence>
<proteinExistence type="predicted"/>
<keyword evidence="1" id="KW-0472">Membrane</keyword>
<feature type="transmembrane region" description="Helical" evidence="1">
    <location>
        <begin position="135"/>
        <end position="154"/>
    </location>
</feature>
<feature type="transmembrane region" description="Helical" evidence="1">
    <location>
        <begin position="98"/>
        <end position="128"/>
    </location>
</feature>
<organism evidence="2 3">
    <name type="scientific">Xenoophorus captivus</name>
    <dbReference type="NCBI Taxonomy" id="1517983"/>
    <lineage>
        <taxon>Eukaryota</taxon>
        <taxon>Metazoa</taxon>
        <taxon>Chordata</taxon>
        <taxon>Craniata</taxon>
        <taxon>Vertebrata</taxon>
        <taxon>Euteleostomi</taxon>
        <taxon>Actinopterygii</taxon>
        <taxon>Neopterygii</taxon>
        <taxon>Teleostei</taxon>
        <taxon>Neoteleostei</taxon>
        <taxon>Acanthomorphata</taxon>
        <taxon>Ovalentaria</taxon>
        <taxon>Atherinomorphae</taxon>
        <taxon>Cyprinodontiformes</taxon>
        <taxon>Goodeidae</taxon>
        <taxon>Xenoophorus</taxon>
    </lineage>
</organism>
<gene>
    <name evidence="2" type="ORF">XENOCAPTIV_006495</name>
</gene>
<name>A0ABV0R7J3_9TELE</name>
<keyword evidence="1" id="KW-1133">Transmembrane helix</keyword>
<protein>
    <submittedName>
        <fullName evidence="2">Uncharacterized protein</fullName>
    </submittedName>
</protein>
<reference evidence="2 3" key="1">
    <citation type="submission" date="2021-06" db="EMBL/GenBank/DDBJ databases">
        <authorList>
            <person name="Palmer J.M."/>
        </authorList>
    </citation>
    <scope>NUCLEOTIDE SEQUENCE [LARGE SCALE GENOMIC DNA]</scope>
    <source>
        <strain evidence="2 3">XC_2019</strain>
        <tissue evidence="2">Muscle</tissue>
    </source>
</reference>